<organism evidence="2 3">
    <name type="scientific">Adineta ricciae</name>
    <name type="common">Rotifer</name>
    <dbReference type="NCBI Taxonomy" id="249248"/>
    <lineage>
        <taxon>Eukaryota</taxon>
        <taxon>Metazoa</taxon>
        <taxon>Spiralia</taxon>
        <taxon>Gnathifera</taxon>
        <taxon>Rotifera</taxon>
        <taxon>Eurotatoria</taxon>
        <taxon>Bdelloidea</taxon>
        <taxon>Adinetida</taxon>
        <taxon>Adinetidae</taxon>
        <taxon>Adineta</taxon>
    </lineage>
</organism>
<accession>A0A815MKC5</accession>
<sequence>MDQIEMLTTDRHITSVERAVAGIPMHNNSELFSNTQSTFDFYDETQEKDEISISNPSHELKRSILGTPSGILRDRNGTFATQVTYGVGSAPAWIVIVDLNNDTRLDLIVGCSGVSNVYILFGLDNGLFEAAISYPAHAKPFSVAVGDLNNDKRLDLILTDTSSTKASILLQSNTGALVTDLTYAPGGGSKLQSIAIRSLNNDSRLDMVVANYGTDDISILFSTDNETLLNRLTIGMESNSQPTSVAIGHFNDDSQLDIAVALSGFRQVGILLGDGRGSFIRQATHQVPSESRPFVISSGDFNNDGRTEIVVGYGDSDEIDVLTVLNSGSFADPQTYLVGFSPGFIVLADMNNDSYADMMVVNYDSDSVSVFLGVRNGSFQYESTYSVESSPTSAAVGDFNNDDRLDLVVTNGDTENLALFLGFGNGSFGIVITIKIDYTAASMAVGDFNNDRNLDILLGSPNRVIMLRGYGNGSFASETVYSNYSSPRYIFVADFNNDTYLDFAVANYDFDNVGIFLNYGNGSFTPQTTFSVDSKPITLAVGDLDDDGRLDIVAGTIGHRTVTIRLGNGDGSFQKKIIYSVGILPESVVIGDFNNDGHLDIIAANVGSNYLSVLLGYGDGRFAPQNKYQTGSGARFIASKDLNSDAKLDVVVANIGDNTVTVWFGCSNLIFGKQTTLSIDYSSKSPSFTIHDFNHDNYTDIIVANSYNNNISVFLGYGNFSFTNRTVYSTGAASSPYSIASGDFNHDNHLDLAVADFLSNTIEIFSGDGNGSFSPNQTTYSTGSSSSPSSLAVDYFNNDTNLDIIVINYNNNRFGVFLGRGDGTFDNMLSYSMPYGSNPFAVATGDFSKDGKVDFAVANKATDSLSIYVQTC</sequence>
<comment type="caution">
    <text evidence="2">The sequence shown here is derived from an EMBL/GenBank/DDBJ whole genome shotgun (WGS) entry which is preliminary data.</text>
</comment>
<dbReference type="AlphaFoldDB" id="A0A815MKC5"/>
<keyword evidence="1" id="KW-0732">Signal</keyword>
<dbReference type="InterPro" id="IPR013517">
    <property type="entry name" value="FG-GAP"/>
</dbReference>
<dbReference type="Gene3D" id="2.130.10.130">
    <property type="entry name" value="Integrin alpha, N-terminal"/>
    <property type="match status" value="3"/>
</dbReference>
<proteinExistence type="predicted"/>
<dbReference type="Pfam" id="PF13517">
    <property type="entry name" value="FG-GAP_3"/>
    <property type="match status" value="7"/>
</dbReference>
<dbReference type="InterPro" id="IPR028994">
    <property type="entry name" value="Integrin_alpha_N"/>
</dbReference>
<dbReference type="EMBL" id="CAJNOJ010000382">
    <property type="protein sequence ID" value="CAF1425809.1"/>
    <property type="molecule type" value="Genomic_DNA"/>
</dbReference>
<dbReference type="Proteomes" id="UP000663852">
    <property type="component" value="Unassembled WGS sequence"/>
</dbReference>
<name>A0A815MKC5_ADIRI</name>
<dbReference type="PANTHER" id="PTHR46580:SF4">
    <property type="entry name" value="ATP_GTP-BINDING PROTEIN"/>
    <property type="match status" value="1"/>
</dbReference>
<dbReference type="SUPFAM" id="SSF69318">
    <property type="entry name" value="Integrin alpha N-terminal domain"/>
    <property type="match status" value="3"/>
</dbReference>
<dbReference type="Gene3D" id="2.30.30.100">
    <property type="match status" value="4"/>
</dbReference>
<dbReference type="PANTHER" id="PTHR46580">
    <property type="entry name" value="SENSOR KINASE-RELATED"/>
    <property type="match status" value="1"/>
</dbReference>
<evidence type="ECO:0000313" key="2">
    <source>
        <dbReference type="EMBL" id="CAF1425809.1"/>
    </source>
</evidence>
<protein>
    <submittedName>
        <fullName evidence="2">Uncharacterized protein</fullName>
    </submittedName>
</protein>
<evidence type="ECO:0000313" key="3">
    <source>
        <dbReference type="Proteomes" id="UP000663852"/>
    </source>
</evidence>
<evidence type="ECO:0000256" key="1">
    <source>
        <dbReference type="ARBA" id="ARBA00022729"/>
    </source>
</evidence>
<reference evidence="2" key="1">
    <citation type="submission" date="2021-02" db="EMBL/GenBank/DDBJ databases">
        <authorList>
            <person name="Nowell W R."/>
        </authorList>
    </citation>
    <scope>NUCLEOTIDE SEQUENCE</scope>
</reference>
<dbReference type="OrthoDB" id="10022113at2759"/>
<gene>
    <name evidence="2" type="ORF">EDS130_LOCUS37851</name>
</gene>